<dbReference type="SMART" id="SM00271">
    <property type="entry name" value="DnaJ"/>
    <property type="match status" value="1"/>
</dbReference>
<dbReference type="InterPro" id="IPR001623">
    <property type="entry name" value="DnaJ_domain"/>
</dbReference>
<evidence type="ECO:0000256" key="1">
    <source>
        <dbReference type="SAM" id="MobiDB-lite"/>
    </source>
</evidence>
<evidence type="ECO:0000259" key="2">
    <source>
        <dbReference type="PROSITE" id="PS50076"/>
    </source>
</evidence>
<gene>
    <name evidence="3" type="ORF">JKF63_03788</name>
</gene>
<evidence type="ECO:0000313" key="4">
    <source>
        <dbReference type="Proteomes" id="UP000674318"/>
    </source>
</evidence>
<reference evidence="3 4" key="1">
    <citation type="submission" date="2021-02" db="EMBL/GenBank/DDBJ databases">
        <title>Porcisia hertigi Genome sequencing and assembly.</title>
        <authorList>
            <person name="Almutairi H."/>
            <person name="Gatherer D."/>
        </authorList>
    </citation>
    <scope>NUCLEOTIDE SEQUENCE [LARGE SCALE GENOMIC DNA]</scope>
    <source>
        <strain evidence="3 4">C119</strain>
    </source>
</reference>
<name>A0A836L432_9TRYP</name>
<evidence type="ECO:0000313" key="3">
    <source>
        <dbReference type="EMBL" id="KAG5497524.1"/>
    </source>
</evidence>
<dbReference type="GeneID" id="94289863"/>
<dbReference type="EMBL" id="JAFJZO010000031">
    <property type="protein sequence ID" value="KAG5497524.1"/>
    <property type="molecule type" value="Genomic_DNA"/>
</dbReference>
<dbReference type="InterPro" id="IPR036869">
    <property type="entry name" value="J_dom_sf"/>
</dbReference>
<keyword evidence="4" id="KW-1185">Reference proteome</keyword>
<feature type="region of interest" description="Disordered" evidence="1">
    <location>
        <begin position="221"/>
        <end position="277"/>
    </location>
</feature>
<organism evidence="3 4">
    <name type="scientific">Porcisia hertigi</name>
    <dbReference type="NCBI Taxonomy" id="2761500"/>
    <lineage>
        <taxon>Eukaryota</taxon>
        <taxon>Discoba</taxon>
        <taxon>Euglenozoa</taxon>
        <taxon>Kinetoplastea</taxon>
        <taxon>Metakinetoplastina</taxon>
        <taxon>Trypanosomatida</taxon>
        <taxon>Trypanosomatidae</taxon>
        <taxon>Leishmaniinae</taxon>
        <taxon>Porcisia</taxon>
    </lineage>
</organism>
<dbReference type="AlphaFoldDB" id="A0A836L432"/>
<dbReference type="CDD" id="cd06257">
    <property type="entry name" value="DnaJ"/>
    <property type="match status" value="1"/>
</dbReference>
<dbReference type="Pfam" id="PF00226">
    <property type="entry name" value="DnaJ"/>
    <property type="match status" value="1"/>
</dbReference>
<dbReference type="Gene3D" id="1.10.287.110">
    <property type="entry name" value="DnaJ domain"/>
    <property type="match status" value="1"/>
</dbReference>
<dbReference type="PRINTS" id="PR00625">
    <property type="entry name" value="JDOMAIN"/>
</dbReference>
<comment type="caution">
    <text evidence="3">The sequence shown here is derived from an EMBL/GenBank/DDBJ whole genome shotgun (WGS) entry which is preliminary data.</text>
</comment>
<dbReference type="RefSeq" id="XP_067754992.1">
    <property type="nucleotide sequence ID" value="XM_067899786.1"/>
</dbReference>
<feature type="region of interest" description="Disordered" evidence="1">
    <location>
        <begin position="31"/>
        <end position="79"/>
    </location>
</feature>
<dbReference type="PROSITE" id="PS50076">
    <property type="entry name" value="DNAJ_2"/>
    <property type="match status" value="1"/>
</dbReference>
<dbReference type="OrthoDB" id="445556at2759"/>
<dbReference type="InterPro" id="IPR052423">
    <property type="entry name" value="EMIR"/>
</dbReference>
<dbReference type="KEGG" id="phet:94289863"/>
<dbReference type="PANTHER" id="PTHR44094">
    <property type="entry name" value="DNAJ HEAT SHOCK N-TERMINAL DOMAIN-CONTAINING PROTEIN"/>
    <property type="match status" value="1"/>
</dbReference>
<dbReference type="PANTHER" id="PTHR44094:SF8">
    <property type="entry name" value="DNAJ HEAT SHOCK N-TERMINAL DOMAIN-CONTAINING PROTEIN-RELATED"/>
    <property type="match status" value="1"/>
</dbReference>
<feature type="domain" description="J" evidence="2">
    <location>
        <begin position="280"/>
        <end position="345"/>
    </location>
</feature>
<dbReference type="Proteomes" id="UP000674318">
    <property type="component" value="Unassembled WGS sequence"/>
</dbReference>
<dbReference type="SUPFAM" id="SSF46565">
    <property type="entry name" value="Chaperone J-domain"/>
    <property type="match status" value="1"/>
</dbReference>
<proteinExistence type="predicted"/>
<feature type="compositionally biased region" description="Low complexity" evidence="1">
    <location>
        <begin position="50"/>
        <end position="70"/>
    </location>
</feature>
<protein>
    <recommendedName>
        <fullName evidence="2">J domain-containing protein</fullName>
    </recommendedName>
</protein>
<sequence length="583" mass="62608">MFPISWCLTHWKLAVAVFLVIAFSFRRTKTAPQRETSSKMKRPIAEADDGPAPASASPAPNAPDASPSPAETSEEVSAQGETLNPIFEEITGFFASGNPKHALEGLTDGLCNAATGVGLGLAGVVAGTYGGAKEGGLGGMAKGFGAGVAGLVGLTAYGAYAGVRQIVRGVSNTPSAVSEVNRGEAYWDSNAQAWVRVNLACDFDALPQTDEDLLGEARRAYEKAKKDSTHSSPPPTTRPTGLAADGEAPETSSAGDLEGDSSREGAGEESAGSAAPEPVNYYALLDVEPTATAGEIRKAYTRKALAMHPDKNPNDPDATIKFQELNRVYSVLSHEDTRATYDRHGTIDPAHVPGMAVNPMKELLGASFLDALVGTLHFFLVFEEGLLFTAEMKRELHARRRLRVAKNLVSWLDDGESGFQSAQVVLRDAVSTVLGPVFLSYVAEQYHLSSRQQLHGSTWTREMDSWYSSWAMSASSLWHWTSMGARTARRAIVDRSLGEEDVLRVLAVANENDIRCIVQQACRLVLYDTSVTAERRRQRALCLEELSVMVMEEVAREVASRQHMHTITASEAATSGTSKGTAT</sequence>
<accession>A0A836L432</accession>